<accession>R9PCH0</accession>
<gene>
    <name evidence="2" type="ORF">PHSY_003341</name>
</gene>
<name>R9PCH0_PSEHS</name>
<feature type="compositionally biased region" description="Basic and acidic residues" evidence="1">
    <location>
        <begin position="45"/>
        <end position="61"/>
    </location>
</feature>
<dbReference type="GeneID" id="24108631"/>
<keyword evidence="3" id="KW-1185">Reference proteome</keyword>
<protein>
    <submittedName>
        <fullName evidence="2">Uncharacterized protein</fullName>
    </submittedName>
</protein>
<dbReference type="EMBL" id="DF238796">
    <property type="protein sequence ID" value="GAC95765.1"/>
    <property type="molecule type" value="Genomic_DNA"/>
</dbReference>
<sequence>MVVTGDGEGEDLRVERKPAGRISNDGCCESRCVVEGAAPSNYGRRTMEDEKVTMRDSDRWRSPQIKPPVKRQADFVILPFADSTVVRMKSEQANEILSQVSIIVIEKANRK</sequence>
<evidence type="ECO:0000313" key="2">
    <source>
        <dbReference type="EMBL" id="GAC95765.1"/>
    </source>
</evidence>
<dbReference type="Proteomes" id="UP000014071">
    <property type="component" value="Unassembled WGS sequence"/>
</dbReference>
<evidence type="ECO:0000313" key="3">
    <source>
        <dbReference type="Proteomes" id="UP000014071"/>
    </source>
</evidence>
<dbReference type="HOGENOM" id="CLU_2159539_0_0_1"/>
<dbReference type="RefSeq" id="XP_012189352.1">
    <property type="nucleotide sequence ID" value="XM_012333962.1"/>
</dbReference>
<feature type="region of interest" description="Disordered" evidence="1">
    <location>
        <begin position="44"/>
        <end position="65"/>
    </location>
</feature>
<organism evidence="2 3">
    <name type="scientific">Pseudozyma hubeiensis (strain SY62)</name>
    <name type="common">Yeast</name>
    <dbReference type="NCBI Taxonomy" id="1305764"/>
    <lineage>
        <taxon>Eukaryota</taxon>
        <taxon>Fungi</taxon>
        <taxon>Dikarya</taxon>
        <taxon>Basidiomycota</taxon>
        <taxon>Ustilaginomycotina</taxon>
        <taxon>Ustilaginomycetes</taxon>
        <taxon>Ustilaginales</taxon>
        <taxon>Ustilaginaceae</taxon>
        <taxon>Pseudozyma</taxon>
    </lineage>
</organism>
<reference evidence="3" key="1">
    <citation type="journal article" date="2013" name="Genome Announc.">
        <title>Draft genome sequence of the basidiomycetous yeast-like fungus Pseudozyma hubeiensis SY62, which produces an abundant amount of the biosurfactant mannosylerythritol lipids.</title>
        <authorList>
            <person name="Konishi M."/>
            <person name="Hatada Y."/>
            <person name="Horiuchi J."/>
        </authorList>
    </citation>
    <scope>NUCLEOTIDE SEQUENCE [LARGE SCALE GENOMIC DNA]</scope>
    <source>
        <strain evidence="3">SY62</strain>
    </source>
</reference>
<evidence type="ECO:0000256" key="1">
    <source>
        <dbReference type="SAM" id="MobiDB-lite"/>
    </source>
</evidence>
<proteinExistence type="predicted"/>
<dbReference type="AlphaFoldDB" id="R9PCH0"/>